<sequence length="149" mass="16559">MFWSSAGQSEDAHPPPPSPTLNTIFAFSHVTLLTYHEHKLPSWSCPSQCLASLAVSTTPSSKETKSSYQRYSSVLLYSRLPLIEPLQDFGTGITKDGNGRIYGISTWRARNEDQMADLSWGYELGDGEGRDTTERSDRSLLLCMSAYAM</sequence>
<name>A0ABR4A2U2_9LECA</name>
<accession>A0ABR4A2U2</accession>
<proteinExistence type="predicted"/>
<organism evidence="1 2">
    <name type="scientific">Stereocaulon virgatum</name>
    <dbReference type="NCBI Taxonomy" id="373712"/>
    <lineage>
        <taxon>Eukaryota</taxon>
        <taxon>Fungi</taxon>
        <taxon>Dikarya</taxon>
        <taxon>Ascomycota</taxon>
        <taxon>Pezizomycotina</taxon>
        <taxon>Lecanoromycetes</taxon>
        <taxon>OSLEUM clade</taxon>
        <taxon>Lecanoromycetidae</taxon>
        <taxon>Lecanorales</taxon>
        <taxon>Lecanorineae</taxon>
        <taxon>Stereocaulaceae</taxon>
        <taxon>Stereocaulon</taxon>
    </lineage>
</organism>
<keyword evidence="2" id="KW-1185">Reference proteome</keyword>
<gene>
    <name evidence="1" type="ORF">N7G274_007485</name>
</gene>
<protein>
    <submittedName>
        <fullName evidence="1">Uncharacterized protein</fullName>
    </submittedName>
</protein>
<reference evidence="1 2" key="1">
    <citation type="submission" date="2024-09" db="EMBL/GenBank/DDBJ databases">
        <title>Rethinking Asexuality: The Enigmatic Case of Functional Sexual Genes in Lepraria (Stereocaulaceae).</title>
        <authorList>
            <person name="Doellman M."/>
            <person name="Sun Y."/>
            <person name="Barcenas-Pena A."/>
            <person name="Lumbsch H.T."/>
            <person name="Grewe F."/>
        </authorList>
    </citation>
    <scope>NUCLEOTIDE SEQUENCE [LARGE SCALE GENOMIC DNA]</scope>
    <source>
        <strain evidence="1 2">Mercado 3170</strain>
    </source>
</reference>
<comment type="caution">
    <text evidence="1">The sequence shown here is derived from an EMBL/GenBank/DDBJ whole genome shotgun (WGS) entry which is preliminary data.</text>
</comment>
<dbReference type="EMBL" id="JBEFKJ010000024">
    <property type="protein sequence ID" value="KAL2039626.1"/>
    <property type="molecule type" value="Genomic_DNA"/>
</dbReference>
<evidence type="ECO:0000313" key="2">
    <source>
        <dbReference type="Proteomes" id="UP001590950"/>
    </source>
</evidence>
<evidence type="ECO:0000313" key="1">
    <source>
        <dbReference type="EMBL" id="KAL2039626.1"/>
    </source>
</evidence>
<dbReference type="Proteomes" id="UP001590950">
    <property type="component" value="Unassembled WGS sequence"/>
</dbReference>